<evidence type="ECO:0000313" key="2">
    <source>
        <dbReference type="Proteomes" id="UP000587800"/>
    </source>
</evidence>
<dbReference type="Pfam" id="PF20317">
    <property type="entry name" value="HTH_60"/>
    <property type="match status" value="1"/>
</dbReference>
<proteinExistence type="predicted"/>
<dbReference type="Proteomes" id="UP000587800">
    <property type="component" value="Unassembled WGS sequence"/>
</dbReference>
<sequence>MYIDIENFKKNIISLKEDFHFSNDDFKRFFNFDYETLLDFVEEDLNYQECLEKSMLLTVSFVNHDSDYRLKHLIEVLHVVYSLSYETISRFAGLKQEQILNYLKDANTITEDQKFECCSRLALLDRIISTMVPTKHIFDED</sequence>
<reference evidence="1 2" key="1">
    <citation type="submission" date="2020-03" db="EMBL/GenBank/DDBJ databases">
        <title>Soil Listeria distribution.</title>
        <authorList>
            <person name="Liao J."/>
            <person name="Wiedmann M."/>
        </authorList>
    </citation>
    <scope>NUCLEOTIDE SEQUENCE [LARGE SCALE GENOMIC DNA]</scope>
    <source>
        <strain evidence="1 2">FSL L7-1515</strain>
    </source>
</reference>
<keyword evidence="2" id="KW-1185">Reference proteome</keyword>
<dbReference type="RefSeq" id="WP_185347110.1">
    <property type="nucleotide sequence ID" value="NZ_JAASTU010000002.1"/>
</dbReference>
<gene>
    <name evidence="1" type="ORF">HCJ59_01215</name>
</gene>
<name>A0ABR6SS76_9LIST</name>
<protein>
    <submittedName>
        <fullName evidence="1">Uncharacterized protein</fullName>
    </submittedName>
</protein>
<organism evidence="1 2">
    <name type="scientific">Listeria immobilis</name>
    <dbReference type="NCBI Taxonomy" id="2713502"/>
    <lineage>
        <taxon>Bacteria</taxon>
        <taxon>Bacillati</taxon>
        <taxon>Bacillota</taxon>
        <taxon>Bacilli</taxon>
        <taxon>Bacillales</taxon>
        <taxon>Listeriaceae</taxon>
        <taxon>Listeria</taxon>
    </lineage>
</organism>
<dbReference type="InterPro" id="IPR046930">
    <property type="entry name" value="HTH_60"/>
</dbReference>
<accession>A0ABR6SS76</accession>
<comment type="caution">
    <text evidence="1">The sequence shown here is derived from an EMBL/GenBank/DDBJ whole genome shotgun (WGS) entry which is preliminary data.</text>
</comment>
<dbReference type="EMBL" id="JAASUB010000001">
    <property type="protein sequence ID" value="MBC1508534.1"/>
    <property type="molecule type" value="Genomic_DNA"/>
</dbReference>
<evidence type="ECO:0000313" key="1">
    <source>
        <dbReference type="EMBL" id="MBC1508534.1"/>
    </source>
</evidence>